<evidence type="ECO:0000313" key="2">
    <source>
        <dbReference type="EMBL" id="AUG51517.1"/>
    </source>
</evidence>
<accession>A0ABN5FEC9</accession>
<evidence type="ECO:0000256" key="1">
    <source>
        <dbReference type="SAM" id="MobiDB-lite"/>
    </source>
</evidence>
<name>A0ABN5FEC9_9PROT</name>
<dbReference type="InterPro" id="IPR035225">
    <property type="entry name" value="DUF5338"/>
</dbReference>
<sequence>MKWGQAKIEFLALRDEIHTALTNGKTAKRIHAELKSQNRITMSQRSFYDWLRRERLALCSRASKFAATTAAAKQPPPNPSAKPSIENRPSAGLTAAGRDPIEGFFATEKRSFDDAWNGELSAIPSPLDKQENEQ</sequence>
<reference evidence="2 3" key="1">
    <citation type="submission" date="2017-10" db="EMBL/GenBank/DDBJ databases">
        <title>Biodiversity and function of Thalassospira species in the particle-attached aromatic-hydrocarbon-degrading consortia from the surface seawater of the China South Sea.</title>
        <authorList>
            <person name="Dong C."/>
            <person name="Liu R."/>
            <person name="Shao Z."/>
        </authorList>
    </citation>
    <scope>NUCLEOTIDE SEQUENCE [LARGE SCALE GENOMIC DNA]</scope>
    <source>
        <strain evidence="2 3">CSC3H3</strain>
    </source>
</reference>
<proteinExistence type="predicted"/>
<evidence type="ECO:0000313" key="3">
    <source>
        <dbReference type="Proteomes" id="UP000233458"/>
    </source>
</evidence>
<gene>
    <name evidence="2" type="ORF">CSC3H3_01420</name>
</gene>
<protein>
    <submittedName>
        <fullName evidence="2">Uncharacterized protein</fullName>
    </submittedName>
</protein>
<organism evidence="2 3">
    <name type="scientific">Thalassospira marina</name>
    <dbReference type="NCBI Taxonomy" id="2048283"/>
    <lineage>
        <taxon>Bacteria</taxon>
        <taxon>Pseudomonadati</taxon>
        <taxon>Pseudomonadota</taxon>
        <taxon>Alphaproteobacteria</taxon>
        <taxon>Rhodospirillales</taxon>
        <taxon>Thalassospiraceae</taxon>
        <taxon>Thalassospira</taxon>
    </lineage>
</organism>
<dbReference type="Pfam" id="PF17273">
    <property type="entry name" value="DUF5338"/>
    <property type="match status" value="1"/>
</dbReference>
<keyword evidence="3" id="KW-1185">Reference proteome</keyword>
<dbReference type="Proteomes" id="UP000233458">
    <property type="component" value="Chromosome"/>
</dbReference>
<feature type="region of interest" description="Disordered" evidence="1">
    <location>
        <begin position="67"/>
        <end position="99"/>
    </location>
</feature>
<dbReference type="EMBL" id="CP024199">
    <property type="protein sequence ID" value="AUG51517.1"/>
    <property type="molecule type" value="Genomic_DNA"/>
</dbReference>